<evidence type="ECO:0000313" key="1">
    <source>
        <dbReference type="EMBL" id="QDP96798.1"/>
    </source>
</evidence>
<evidence type="ECO:0000313" key="2">
    <source>
        <dbReference type="Proteomes" id="UP000319263"/>
    </source>
</evidence>
<name>A0A516Q051_9ACTN</name>
<sequence>MSKMLIRVDAELTDELAGAYPYLTARHQRASTTLTGDVADQQELQGLLSLLNSLGISVLEVVTIPDDD</sequence>
<keyword evidence="2" id="KW-1185">Reference proteome</keyword>
<dbReference type="Proteomes" id="UP000319263">
    <property type="component" value="Chromosome"/>
</dbReference>
<reference evidence="1 2" key="1">
    <citation type="submission" date="2019-07" db="EMBL/GenBank/DDBJ databases">
        <title>Microlunatus dokdonensis sp. nov. isolated from the rhizospheric soil of the wild plant Elymus tsukushiensis.</title>
        <authorList>
            <person name="Ghim S.-Y."/>
            <person name="Hwang Y.-J."/>
            <person name="Son J.-S."/>
            <person name="Shin J.-H."/>
        </authorList>
    </citation>
    <scope>NUCLEOTIDE SEQUENCE [LARGE SCALE GENOMIC DNA]</scope>
    <source>
        <strain evidence="1 2">KUDC0627</strain>
    </source>
</reference>
<dbReference type="OrthoDB" id="4828421at2"/>
<dbReference type="EMBL" id="CP041692">
    <property type="protein sequence ID" value="QDP96798.1"/>
    <property type="molecule type" value="Genomic_DNA"/>
</dbReference>
<accession>A0A516Q051</accession>
<dbReference type="KEGG" id="mik:FOE78_13570"/>
<organism evidence="1 2">
    <name type="scientific">Microlunatus elymi</name>
    <dbReference type="NCBI Taxonomy" id="2596828"/>
    <lineage>
        <taxon>Bacteria</taxon>
        <taxon>Bacillati</taxon>
        <taxon>Actinomycetota</taxon>
        <taxon>Actinomycetes</taxon>
        <taxon>Propionibacteriales</taxon>
        <taxon>Propionibacteriaceae</taxon>
        <taxon>Microlunatus</taxon>
    </lineage>
</organism>
<dbReference type="AlphaFoldDB" id="A0A516Q051"/>
<protein>
    <submittedName>
        <fullName evidence="1">Uncharacterized protein</fullName>
    </submittedName>
</protein>
<dbReference type="RefSeq" id="WP_143986760.1">
    <property type="nucleotide sequence ID" value="NZ_CP041692.1"/>
</dbReference>
<gene>
    <name evidence="1" type="ORF">FOE78_13570</name>
</gene>
<proteinExistence type="predicted"/>